<sequence>MTSRLRSKQAITTFNKETKIWHGERADHVFGAHDSIGSVAISSLLNDPDHITQICYPSGKEYTNQEIATLSIRIALNLQKLKLAQRDVIGLCAANSDFVAPLTFGALLCGLSISTLDPSFDKKGIAHVYSITKPKIMFCDGDNYKSVKSALEECNLCDTIIYTVSNHIDKVPSLEKLMEYTEGEKDFKAPVLEQGWNQVAMILCSSGTTGLPKGVTMSHASILNAKKFEFLPSDKFLCFSTLYWLTGLVTLVHGTIAGLTRVISNRPYSTDDFFNIVERYKVNIILSPPSQIAMTLTSDRINNCDLSSIELFMAGGSAVPYNLVKKFKQFAKNAVFLVGYGMSEVCVWISFYELDDRDSVGQLNCNVEIKIINDNGQNLAANDVGEICIRTPYPWQGYFNNPEATANTYDKDNWIHSGDLGYFDDDGNLYIIDRKKDILKYNNYHFYPTEIEKVIMELPDVVEVSVVGISDNIYTHLPAAAVVKRPDSHLSEKDVCEYVAKRMQHFEQLRGGVYFFENLPRTTSGKTLRREVTKICENIHKKTD</sequence>
<keyword evidence="7" id="KW-1185">Reference proteome</keyword>
<dbReference type="FunFam" id="3.30.300.30:FF:000007">
    <property type="entry name" value="4-coumarate--CoA ligase 2"/>
    <property type="match status" value="1"/>
</dbReference>
<evidence type="ECO:0000256" key="2">
    <source>
        <dbReference type="ARBA" id="ARBA00006432"/>
    </source>
</evidence>
<dbReference type="PROSITE" id="PS00455">
    <property type="entry name" value="AMP_BINDING"/>
    <property type="match status" value="1"/>
</dbReference>
<dbReference type="Gene3D" id="3.40.50.12780">
    <property type="entry name" value="N-terminal domain of ligase-like"/>
    <property type="match status" value="1"/>
</dbReference>
<dbReference type="GO" id="GO:0004467">
    <property type="term" value="F:long-chain fatty acid-CoA ligase activity"/>
    <property type="evidence" value="ECO:0007669"/>
    <property type="project" value="TreeGrafter"/>
</dbReference>
<evidence type="ECO:0000313" key="6">
    <source>
        <dbReference type="EMBL" id="KNC27180.1"/>
    </source>
</evidence>
<dbReference type="SUPFAM" id="SSF56801">
    <property type="entry name" value="Acetyl-CoA synthetase-like"/>
    <property type="match status" value="1"/>
</dbReference>
<dbReference type="Pfam" id="PF13193">
    <property type="entry name" value="AMP-binding_C"/>
    <property type="match status" value="1"/>
</dbReference>
<feature type="domain" description="AMP-binding enzyme C-terminal" evidence="5">
    <location>
        <begin position="450"/>
        <end position="526"/>
    </location>
</feature>
<dbReference type="InterPro" id="IPR025110">
    <property type="entry name" value="AMP-bd_C"/>
</dbReference>
<dbReference type="AlphaFoldDB" id="A0A0L0C4F2"/>
<dbReference type="InterPro" id="IPR042099">
    <property type="entry name" value="ANL_N_sf"/>
</dbReference>
<dbReference type="PANTHER" id="PTHR24096">
    <property type="entry name" value="LONG-CHAIN-FATTY-ACID--COA LIGASE"/>
    <property type="match status" value="1"/>
</dbReference>
<evidence type="ECO:0000256" key="3">
    <source>
        <dbReference type="ARBA" id="ARBA00023140"/>
    </source>
</evidence>
<dbReference type="OrthoDB" id="10253869at2759"/>
<name>A0A0L0C4F2_LUCCU</name>
<dbReference type="OMA" id="WKIAQIS"/>
<feature type="domain" description="AMP-dependent synthetase/ligase" evidence="4">
    <location>
        <begin position="48"/>
        <end position="399"/>
    </location>
</feature>
<dbReference type="Gene3D" id="3.30.300.30">
    <property type="match status" value="1"/>
</dbReference>
<dbReference type="GO" id="GO:0046949">
    <property type="term" value="P:fatty-acyl-CoA biosynthetic process"/>
    <property type="evidence" value="ECO:0007669"/>
    <property type="project" value="TreeGrafter"/>
</dbReference>
<dbReference type="InterPro" id="IPR000873">
    <property type="entry name" value="AMP-dep_synth/lig_dom"/>
</dbReference>
<evidence type="ECO:0000259" key="4">
    <source>
        <dbReference type="Pfam" id="PF00501"/>
    </source>
</evidence>
<dbReference type="EMBL" id="JRES01000932">
    <property type="protein sequence ID" value="KNC27180.1"/>
    <property type="molecule type" value="Genomic_DNA"/>
</dbReference>
<comment type="subcellular location">
    <subcellularLocation>
        <location evidence="1">Peroxisome</location>
    </subcellularLocation>
</comment>
<protein>
    <recommendedName>
        <fullName evidence="8">Luciferin 4-monooxygenase</fullName>
    </recommendedName>
</protein>
<evidence type="ECO:0000313" key="7">
    <source>
        <dbReference type="Proteomes" id="UP000037069"/>
    </source>
</evidence>
<dbReference type="FunFam" id="3.40.50.12780:FF:000025">
    <property type="entry name" value="luciferin 4-monooxygenase"/>
    <property type="match status" value="1"/>
</dbReference>
<comment type="caution">
    <text evidence="6">The sequence shown here is derived from an EMBL/GenBank/DDBJ whole genome shotgun (WGS) entry which is preliminary data.</text>
</comment>
<evidence type="ECO:0000259" key="5">
    <source>
        <dbReference type="Pfam" id="PF13193"/>
    </source>
</evidence>
<keyword evidence="3" id="KW-0576">Peroxisome</keyword>
<evidence type="ECO:0008006" key="8">
    <source>
        <dbReference type="Google" id="ProtNLM"/>
    </source>
</evidence>
<dbReference type="GO" id="GO:0005777">
    <property type="term" value="C:peroxisome"/>
    <property type="evidence" value="ECO:0007669"/>
    <property type="project" value="UniProtKB-SubCell"/>
</dbReference>
<proteinExistence type="inferred from homology"/>
<reference evidence="6 7" key="1">
    <citation type="journal article" date="2015" name="Nat. Commun.">
        <title>Lucilia cuprina genome unlocks parasitic fly biology to underpin future interventions.</title>
        <authorList>
            <person name="Anstead C.A."/>
            <person name="Korhonen P.K."/>
            <person name="Young N.D."/>
            <person name="Hall R.S."/>
            <person name="Jex A.R."/>
            <person name="Murali S.C."/>
            <person name="Hughes D.S."/>
            <person name="Lee S.F."/>
            <person name="Perry T."/>
            <person name="Stroehlein A.J."/>
            <person name="Ansell B.R."/>
            <person name="Breugelmans B."/>
            <person name="Hofmann A."/>
            <person name="Qu J."/>
            <person name="Dugan S."/>
            <person name="Lee S.L."/>
            <person name="Chao H."/>
            <person name="Dinh H."/>
            <person name="Han Y."/>
            <person name="Doddapaneni H.V."/>
            <person name="Worley K.C."/>
            <person name="Muzny D.M."/>
            <person name="Ioannidis P."/>
            <person name="Waterhouse R.M."/>
            <person name="Zdobnov E.M."/>
            <person name="James P.J."/>
            <person name="Bagnall N.H."/>
            <person name="Kotze A.C."/>
            <person name="Gibbs R.A."/>
            <person name="Richards S."/>
            <person name="Batterham P."/>
            <person name="Gasser R.B."/>
        </authorList>
    </citation>
    <scope>NUCLEOTIDE SEQUENCE [LARGE SCALE GENOMIC DNA]</scope>
    <source>
        <strain evidence="6 7">LS</strain>
        <tissue evidence="6">Full body</tissue>
    </source>
</reference>
<gene>
    <name evidence="6" type="ORF">FF38_13845</name>
</gene>
<dbReference type="Proteomes" id="UP000037069">
    <property type="component" value="Unassembled WGS sequence"/>
</dbReference>
<dbReference type="Pfam" id="PF00501">
    <property type="entry name" value="AMP-binding"/>
    <property type="match status" value="1"/>
</dbReference>
<evidence type="ECO:0000256" key="1">
    <source>
        <dbReference type="ARBA" id="ARBA00004275"/>
    </source>
</evidence>
<dbReference type="CDD" id="cd05911">
    <property type="entry name" value="Firefly_Luc_like"/>
    <property type="match status" value="1"/>
</dbReference>
<accession>A0A0L0C4F2</accession>
<dbReference type="STRING" id="7375.A0A0L0C4F2"/>
<dbReference type="PANTHER" id="PTHR24096:SF353">
    <property type="entry name" value="GH16244P-RELATED"/>
    <property type="match status" value="1"/>
</dbReference>
<dbReference type="InterPro" id="IPR045851">
    <property type="entry name" value="AMP-bd_C_sf"/>
</dbReference>
<dbReference type="InterPro" id="IPR020845">
    <property type="entry name" value="AMP-binding_CS"/>
</dbReference>
<organism evidence="6 7">
    <name type="scientific">Lucilia cuprina</name>
    <name type="common">Green bottle fly</name>
    <name type="synonym">Australian sheep blowfly</name>
    <dbReference type="NCBI Taxonomy" id="7375"/>
    <lineage>
        <taxon>Eukaryota</taxon>
        <taxon>Metazoa</taxon>
        <taxon>Ecdysozoa</taxon>
        <taxon>Arthropoda</taxon>
        <taxon>Hexapoda</taxon>
        <taxon>Insecta</taxon>
        <taxon>Pterygota</taxon>
        <taxon>Neoptera</taxon>
        <taxon>Endopterygota</taxon>
        <taxon>Diptera</taxon>
        <taxon>Brachycera</taxon>
        <taxon>Muscomorpha</taxon>
        <taxon>Oestroidea</taxon>
        <taxon>Calliphoridae</taxon>
        <taxon>Luciliinae</taxon>
        <taxon>Lucilia</taxon>
    </lineage>
</organism>
<comment type="similarity">
    <text evidence="2">Belongs to the ATP-dependent AMP-binding enzyme family.</text>
</comment>